<dbReference type="Proteomes" id="UP000305267">
    <property type="component" value="Unassembled WGS sequence"/>
</dbReference>
<feature type="signal peptide" evidence="1">
    <location>
        <begin position="1"/>
        <end position="48"/>
    </location>
</feature>
<keyword evidence="1" id="KW-0732">Signal</keyword>
<protein>
    <recommendedName>
        <fullName evidence="2">SH3b domain-containing protein</fullName>
    </recommendedName>
</protein>
<evidence type="ECO:0000313" key="4">
    <source>
        <dbReference type="Proteomes" id="UP000305267"/>
    </source>
</evidence>
<dbReference type="InterPro" id="IPR003646">
    <property type="entry name" value="SH3-like_bac-type"/>
</dbReference>
<feature type="domain" description="SH3b" evidence="2">
    <location>
        <begin position="73"/>
        <end position="138"/>
    </location>
</feature>
<dbReference type="Gene3D" id="2.30.30.40">
    <property type="entry name" value="SH3 Domains"/>
    <property type="match status" value="1"/>
</dbReference>
<dbReference type="InterPro" id="IPR010466">
    <property type="entry name" value="DUF1058"/>
</dbReference>
<dbReference type="AlphaFoldDB" id="A0A5C4LL41"/>
<sequence length="218" mass="23485">MRHPHPFGRLALAAQRLARATPRPIAALCRHTGVAALILGALASPAAAAPPAPAANSPAGEIGVTIGPATKLPLPRYVSLKTDRVNLREGPSKDHRTLWVFQRAGLPVEIIAEYETWRRIRDSEGTEGWVLHSLLSGRRTAVVLNRGADKGAPVPLYDRADAGSGVVAQLQAGVIGSVKSCDKTWCRLVVALPQKRGDVDGYMRQDRLWGVYPDEKVD</sequence>
<proteinExistence type="predicted"/>
<evidence type="ECO:0000256" key="1">
    <source>
        <dbReference type="SAM" id="SignalP"/>
    </source>
</evidence>
<evidence type="ECO:0000313" key="3">
    <source>
        <dbReference type="EMBL" id="TNC15226.1"/>
    </source>
</evidence>
<keyword evidence="4" id="KW-1185">Reference proteome</keyword>
<feature type="chain" id="PRO_5022809176" description="SH3b domain-containing protein" evidence="1">
    <location>
        <begin position="49"/>
        <end position="218"/>
    </location>
</feature>
<comment type="caution">
    <text evidence="3">The sequence shown here is derived from an EMBL/GenBank/DDBJ whole genome shotgun (WGS) entry which is preliminary data.</text>
</comment>
<dbReference type="Pfam" id="PF06347">
    <property type="entry name" value="SH3_4"/>
    <property type="match status" value="2"/>
</dbReference>
<dbReference type="OrthoDB" id="9810773at2"/>
<dbReference type="EMBL" id="VDDA01000002">
    <property type="protein sequence ID" value="TNC15226.1"/>
    <property type="molecule type" value="Genomic_DNA"/>
</dbReference>
<name>A0A5C4LL41_9HYPH</name>
<accession>A0A5C4LL41</accession>
<dbReference type="RefSeq" id="WP_139034755.1">
    <property type="nucleotide sequence ID" value="NZ_VDDA01000002.1"/>
</dbReference>
<reference evidence="3 4" key="1">
    <citation type="submission" date="2019-06" db="EMBL/GenBank/DDBJ databases">
        <title>Genome of Methylobacterium sp. 17Sr1-39.</title>
        <authorList>
            <person name="Seo T."/>
        </authorList>
    </citation>
    <scope>NUCLEOTIDE SEQUENCE [LARGE SCALE GENOMIC DNA]</scope>
    <source>
        <strain evidence="3 4">17Sr1-39</strain>
    </source>
</reference>
<gene>
    <name evidence="3" type="ORF">FF100_06650</name>
</gene>
<evidence type="ECO:0000259" key="2">
    <source>
        <dbReference type="SMART" id="SM00287"/>
    </source>
</evidence>
<dbReference type="SMART" id="SM00287">
    <property type="entry name" value="SH3b"/>
    <property type="match status" value="1"/>
</dbReference>
<organism evidence="3 4">
    <name type="scientific">Methylobacterium terricola</name>
    <dbReference type="NCBI Taxonomy" id="2583531"/>
    <lineage>
        <taxon>Bacteria</taxon>
        <taxon>Pseudomonadati</taxon>
        <taxon>Pseudomonadota</taxon>
        <taxon>Alphaproteobacteria</taxon>
        <taxon>Hyphomicrobiales</taxon>
        <taxon>Methylobacteriaceae</taxon>
        <taxon>Methylobacterium</taxon>
    </lineage>
</organism>